<accession>A0A7W7FVR3</accession>
<gene>
    <name evidence="2" type="ORF">HNR67_004876</name>
</gene>
<dbReference type="AlphaFoldDB" id="A0A7W7FVR3"/>
<dbReference type="Proteomes" id="UP000533598">
    <property type="component" value="Unassembled WGS sequence"/>
</dbReference>
<proteinExistence type="predicted"/>
<evidence type="ECO:0000313" key="2">
    <source>
        <dbReference type="EMBL" id="MBB4678758.1"/>
    </source>
</evidence>
<comment type="caution">
    <text evidence="2">The sequence shown here is derived from an EMBL/GenBank/DDBJ whole genome shotgun (WGS) entry which is preliminary data.</text>
</comment>
<organism evidence="2 3">
    <name type="scientific">Crossiella cryophila</name>
    <dbReference type="NCBI Taxonomy" id="43355"/>
    <lineage>
        <taxon>Bacteria</taxon>
        <taxon>Bacillati</taxon>
        <taxon>Actinomycetota</taxon>
        <taxon>Actinomycetes</taxon>
        <taxon>Pseudonocardiales</taxon>
        <taxon>Pseudonocardiaceae</taxon>
        <taxon>Crossiella</taxon>
    </lineage>
</organism>
<dbReference type="CDD" id="cd12108">
    <property type="entry name" value="Hr-like"/>
    <property type="match status" value="1"/>
</dbReference>
<dbReference type="RefSeq" id="WP_185004591.1">
    <property type="nucleotide sequence ID" value="NZ_BAAAUI010000010.1"/>
</dbReference>
<evidence type="ECO:0000259" key="1">
    <source>
        <dbReference type="Pfam" id="PF01814"/>
    </source>
</evidence>
<name>A0A7W7FVR3_9PSEU</name>
<protein>
    <recommendedName>
        <fullName evidence="1">Hemerythrin-like domain-containing protein</fullName>
    </recommendedName>
</protein>
<sequence length="217" mass="24848">MTEQRAVPWELGLIHRMLKREFRALPLLVHTIPTGDLRRGTVVAAHIDLLVQVLRRHRDGQDEFLWPLLRHRLGADTDVLVRMTARNTRLAHSLSRLTSLLISWLDTPDPGTGHRLLGESLRVSATVDEHLYEEETDIFPLIHTHLTRGEWQAVLDNAKAYLRAHPHAFVILGMYLCDATPTEQEEFLASVPADFRAGWAAMGQEEYRRSRALLYPV</sequence>
<evidence type="ECO:0000313" key="3">
    <source>
        <dbReference type="Proteomes" id="UP000533598"/>
    </source>
</evidence>
<feature type="domain" description="Hemerythrin-like" evidence="1">
    <location>
        <begin position="15"/>
        <end position="142"/>
    </location>
</feature>
<dbReference type="EMBL" id="JACHMH010000001">
    <property type="protein sequence ID" value="MBB4678758.1"/>
    <property type="molecule type" value="Genomic_DNA"/>
</dbReference>
<keyword evidence="3" id="KW-1185">Reference proteome</keyword>
<dbReference type="InterPro" id="IPR012312">
    <property type="entry name" value="Hemerythrin-like"/>
</dbReference>
<reference evidence="2 3" key="1">
    <citation type="submission" date="2020-08" db="EMBL/GenBank/DDBJ databases">
        <title>Sequencing the genomes of 1000 actinobacteria strains.</title>
        <authorList>
            <person name="Klenk H.-P."/>
        </authorList>
    </citation>
    <scope>NUCLEOTIDE SEQUENCE [LARGE SCALE GENOMIC DNA]</scope>
    <source>
        <strain evidence="2 3">DSM 44230</strain>
    </source>
</reference>
<dbReference type="Gene3D" id="1.20.120.520">
    <property type="entry name" value="nmb1532 protein domain like"/>
    <property type="match status" value="1"/>
</dbReference>
<dbReference type="Pfam" id="PF01814">
    <property type="entry name" value="Hemerythrin"/>
    <property type="match status" value="1"/>
</dbReference>